<dbReference type="AlphaFoldDB" id="A0A7S4VQX7"/>
<protein>
    <submittedName>
        <fullName evidence="2">Uncharacterized protein</fullName>
    </submittedName>
</protein>
<evidence type="ECO:0000256" key="1">
    <source>
        <dbReference type="SAM" id="Phobius"/>
    </source>
</evidence>
<dbReference type="EMBL" id="HBNR01082881">
    <property type="protein sequence ID" value="CAE4660240.1"/>
    <property type="molecule type" value="Transcribed_RNA"/>
</dbReference>
<organism evidence="2">
    <name type="scientific">Alexandrium monilatum</name>
    <dbReference type="NCBI Taxonomy" id="311494"/>
    <lineage>
        <taxon>Eukaryota</taxon>
        <taxon>Sar</taxon>
        <taxon>Alveolata</taxon>
        <taxon>Dinophyceae</taxon>
        <taxon>Gonyaulacales</taxon>
        <taxon>Pyrocystaceae</taxon>
        <taxon>Alexandrium</taxon>
    </lineage>
</organism>
<reference evidence="2" key="1">
    <citation type="submission" date="2021-01" db="EMBL/GenBank/DDBJ databases">
        <authorList>
            <person name="Corre E."/>
            <person name="Pelletier E."/>
            <person name="Niang G."/>
            <person name="Scheremetjew M."/>
            <person name="Finn R."/>
            <person name="Kale V."/>
            <person name="Holt S."/>
            <person name="Cochrane G."/>
            <person name="Meng A."/>
            <person name="Brown T."/>
            <person name="Cohen L."/>
        </authorList>
    </citation>
    <scope>NUCLEOTIDE SEQUENCE</scope>
    <source>
        <strain evidence="2">CCMP3105</strain>
    </source>
</reference>
<feature type="transmembrane region" description="Helical" evidence="1">
    <location>
        <begin position="135"/>
        <end position="159"/>
    </location>
</feature>
<feature type="transmembrane region" description="Helical" evidence="1">
    <location>
        <begin position="84"/>
        <end position="106"/>
    </location>
</feature>
<name>A0A7S4VQX7_9DINO</name>
<feature type="transmembrane region" description="Helical" evidence="1">
    <location>
        <begin position="39"/>
        <end position="63"/>
    </location>
</feature>
<accession>A0A7S4VQX7</accession>
<sequence length="320" mass="35024">MPARVPAAAAVGAHRGRPPVAFMAEYVGECCWILSEMTWILLIPEACIPTGILAILLLGGLGARTCRYAGGRSPTCSTGGCKRLTQWLPPVLQVSWLLTNFTWMFLELLWDTPDQQTPWRRTPMAGEHEDLYDEAQFYCVLTFLVTPTVWSLAVAALFLRGCRRLQDGPGRCWRSCRPACALFCQAGYISSWALMDAVWAAGLLWFSMVSCVLTIILIAANAAWETGLGLGGFDRTDFVWVLWTLANAGWIVDELSAGDDLTLRYVSAGFALASFVVLLCSWHQAVARHIIRSGCTDGASWLGERCIPEPQAEAPACLGA</sequence>
<gene>
    <name evidence="2" type="ORF">AMON00008_LOCUS59336</name>
</gene>
<keyword evidence="1" id="KW-0472">Membrane</keyword>
<feature type="transmembrane region" description="Helical" evidence="1">
    <location>
        <begin position="205"/>
        <end position="224"/>
    </location>
</feature>
<keyword evidence="1" id="KW-1133">Transmembrane helix</keyword>
<feature type="transmembrane region" description="Helical" evidence="1">
    <location>
        <begin position="264"/>
        <end position="282"/>
    </location>
</feature>
<keyword evidence="1" id="KW-0812">Transmembrane</keyword>
<proteinExistence type="predicted"/>
<evidence type="ECO:0000313" key="2">
    <source>
        <dbReference type="EMBL" id="CAE4660240.1"/>
    </source>
</evidence>